<evidence type="ECO:0000313" key="3">
    <source>
        <dbReference type="EMBL" id="HJH23655.1"/>
    </source>
</evidence>
<name>A0A9D2VFM1_9BURK</name>
<gene>
    <name evidence="3" type="ORF">K8U84_03780</name>
</gene>
<evidence type="ECO:0000256" key="1">
    <source>
        <dbReference type="ARBA" id="ARBA00022801"/>
    </source>
</evidence>
<protein>
    <submittedName>
        <fullName evidence="3">Cysteine hydrolase</fullName>
    </submittedName>
</protein>
<dbReference type="PANTHER" id="PTHR43540">
    <property type="entry name" value="PEROXYUREIDOACRYLATE/UREIDOACRYLATE AMIDOHYDROLASE-RELATED"/>
    <property type="match status" value="1"/>
</dbReference>
<dbReference type="Pfam" id="PF00857">
    <property type="entry name" value="Isochorismatase"/>
    <property type="match status" value="1"/>
</dbReference>
<dbReference type="Gene3D" id="3.40.50.850">
    <property type="entry name" value="Isochorismatase-like"/>
    <property type="match status" value="1"/>
</dbReference>
<sequence>MGTVLLALHYQNEVLHEEGKIRVGIEANSPDRQRVITAAASLLSQARQAHVPIVHVRVAYRPDYADLICNAPILEAVKQMGAMQDGSWGAQFYTGLEPLVNHSAEFVVSHKRINAFYGSDLEVILRKLNAQRLVVAGVATHSVVESTVRHAVDMGFEVIVAADACGAPPEAHANALQSMRLIAKVVPQLSAADWNKKVSQ</sequence>
<dbReference type="SUPFAM" id="SSF52499">
    <property type="entry name" value="Isochorismatase-like hydrolases"/>
    <property type="match status" value="1"/>
</dbReference>
<dbReference type="GO" id="GO:0016787">
    <property type="term" value="F:hydrolase activity"/>
    <property type="evidence" value="ECO:0007669"/>
    <property type="project" value="UniProtKB-KW"/>
</dbReference>
<dbReference type="InterPro" id="IPR000868">
    <property type="entry name" value="Isochorismatase-like_dom"/>
</dbReference>
<dbReference type="PANTHER" id="PTHR43540:SF1">
    <property type="entry name" value="ISOCHORISMATASE HYDROLASE"/>
    <property type="match status" value="1"/>
</dbReference>
<dbReference type="EMBL" id="DYTQ01000047">
    <property type="protein sequence ID" value="HJH23655.1"/>
    <property type="molecule type" value="Genomic_DNA"/>
</dbReference>
<comment type="caution">
    <text evidence="3">The sequence shown here is derived from an EMBL/GenBank/DDBJ whole genome shotgun (WGS) entry which is preliminary data.</text>
</comment>
<evidence type="ECO:0000259" key="2">
    <source>
        <dbReference type="Pfam" id="PF00857"/>
    </source>
</evidence>
<evidence type="ECO:0000313" key="4">
    <source>
        <dbReference type="Proteomes" id="UP000700248"/>
    </source>
</evidence>
<proteinExistence type="predicted"/>
<reference evidence="3" key="1">
    <citation type="journal article" date="2021" name="PeerJ">
        <title>Extensive microbial diversity within the chicken gut microbiome revealed by metagenomics and culture.</title>
        <authorList>
            <person name="Gilroy R."/>
            <person name="Ravi A."/>
            <person name="Getino M."/>
            <person name="Pursley I."/>
            <person name="Horton D.L."/>
            <person name="Alikhan N.F."/>
            <person name="Baker D."/>
            <person name="Gharbi K."/>
            <person name="Hall N."/>
            <person name="Watson M."/>
            <person name="Adriaenssens E.M."/>
            <person name="Foster-Nyarko E."/>
            <person name="Jarju S."/>
            <person name="Secka A."/>
            <person name="Antonio M."/>
            <person name="Oren A."/>
            <person name="Chaudhuri R.R."/>
            <person name="La Ragione R."/>
            <person name="Hildebrand F."/>
            <person name="Pallen M.J."/>
        </authorList>
    </citation>
    <scope>NUCLEOTIDE SEQUENCE</scope>
    <source>
        <strain evidence="3">CHK175-13533</strain>
    </source>
</reference>
<reference evidence="3" key="2">
    <citation type="submission" date="2021-09" db="EMBL/GenBank/DDBJ databases">
        <authorList>
            <person name="Gilroy R."/>
        </authorList>
    </citation>
    <scope>NUCLEOTIDE SEQUENCE</scope>
    <source>
        <strain evidence="3">CHK175-13533</strain>
    </source>
</reference>
<dbReference type="CDD" id="cd00431">
    <property type="entry name" value="cysteine_hydrolases"/>
    <property type="match status" value="1"/>
</dbReference>
<dbReference type="InterPro" id="IPR050272">
    <property type="entry name" value="Isochorismatase-like_hydrls"/>
</dbReference>
<accession>A0A9D2VFM1</accession>
<dbReference type="RefSeq" id="WP_276830340.1">
    <property type="nucleotide sequence ID" value="NZ_DYTQ01000047.1"/>
</dbReference>
<dbReference type="InterPro" id="IPR036380">
    <property type="entry name" value="Isochorismatase-like_sf"/>
</dbReference>
<organism evidence="3 4">
    <name type="scientific">Paenalcaligenes hominis</name>
    <dbReference type="NCBI Taxonomy" id="643674"/>
    <lineage>
        <taxon>Bacteria</taxon>
        <taxon>Pseudomonadati</taxon>
        <taxon>Pseudomonadota</taxon>
        <taxon>Betaproteobacteria</taxon>
        <taxon>Burkholderiales</taxon>
        <taxon>Alcaligenaceae</taxon>
        <taxon>Paenalcaligenes</taxon>
    </lineage>
</organism>
<keyword evidence="1 3" id="KW-0378">Hydrolase</keyword>
<feature type="domain" description="Isochorismatase-like" evidence="2">
    <location>
        <begin position="3"/>
        <end position="185"/>
    </location>
</feature>
<dbReference type="Proteomes" id="UP000700248">
    <property type="component" value="Unassembled WGS sequence"/>
</dbReference>
<dbReference type="AlphaFoldDB" id="A0A9D2VFM1"/>